<dbReference type="RefSeq" id="WP_101193651.1">
    <property type="nucleotide sequence ID" value="NZ_PIYS01000018.1"/>
</dbReference>
<proteinExistence type="predicted"/>
<accession>A0A2I0CPC1</accession>
<feature type="domain" description="Phosphatidic acid phosphatase type 2/haloperoxidase" evidence="2">
    <location>
        <begin position="99"/>
        <end position="226"/>
    </location>
</feature>
<dbReference type="SUPFAM" id="SSF48317">
    <property type="entry name" value="Acid phosphatase/Vanadium-dependent haloperoxidase"/>
    <property type="match status" value="1"/>
</dbReference>
<organism evidence="3 4">
    <name type="scientific">Pseudomonas fluvialis</name>
    <dbReference type="NCBI Taxonomy" id="1793966"/>
    <lineage>
        <taxon>Bacteria</taxon>
        <taxon>Pseudomonadati</taxon>
        <taxon>Pseudomonadota</taxon>
        <taxon>Gammaproteobacteria</taxon>
        <taxon>Pseudomonadales</taxon>
        <taxon>Pseudomonadaceae</taxon>
        <taxon>Pseudomonas</taxon>
    </lineage>
</organism>
<dbReference type="EMBL" id="PIYS01000018">
    <property type="protein sequence ID" value="PKF70913.1"/>
    <property type="molecule type" value="Genomic_DNA"/>
</dbReference>
<keyword evidence="1" id="KW-0812">Transmembrane</keyword>
<protein>
    <submittedName>
        <fullName evidence="3">Phosphoesterase</fullName>
    </submittedName>
</protein>
<gene>
    <name evidence="3" type="ORF">CW360_10350</name>
</gene>
<comment type="caution">
    <text evidence="3">The sequence shown here is derived from an EMBL/GenBank/DDBJ whole genome shotgun (WGS) entry which is preliminary data.</text>
</comment>
<dbReference type="AlphaFoldDB" id="A0A2I0CPC1"/>
<keyword evidence="1" id="KW-0472">Membrane</keyword>
<dbReference type="Proteomes" id="UP000242861">
    <property type="component" value="Unassembled WGS sequence"/>
</dbReference>
<name>A0A2I0CPC1_9PSED</name>
<dbReference type="InterPro" id="IPR000326">
    <property type="entry name" value="PAP2/HPO"/>
</dbReference>
<dbReference type="InterPro" id="IPR036938">
    <property type="entry name" value="PAP2/HPO_sf"/>
</dbReference>
<evidence type="ECO:0000259" key="2">
    <source>
        <dbReference type="SMART" id="SM00014"/>
    </source>
</evidence>
<dbReference type="Gene3D" id="1.20.144.10">
    <property type="entry name" value="Phosphatidic acid phosphatase type 2/haloperoxidase"/>
    <property type="match status" value="1"/>
</dbReference>
<evidence type="ECO:0000313" key="4">
    <source>
        <dbReference type="Proteomes" id="UP000242861"/>
    </source>
</evidence>
<feature type="transmembrane region" description="Helical" evidence="1">
    <location>
        <begin position="98"/>
        <end position="117"/>
    </location>
</feature>
<reference evidence="4" key="1">
    <citation type="submission" date="2017-12" db="EMBL/GenBank/DDBJ databases">
        <authorList>
            <person name="Yu X.-Y."/>
        </authorList>
    </citation>
    <scope>NUCLEOTIDE SEQUENCE [LARGE SCALE GENOMIC DNA]</scope>
    <source>
        <strain evidence="4">ZYSR67-Z</strain>
    </source>
</reference>
<evidence type="ECO:0000256" key="1">
    <source>
        <dbReference type="SAM" id="Phobius"/>
    </source>
</evidence>
<keyword evidence="1" id="KW-1133">Transmembrane helix</keyword>
<dbReference type="Pfam" id="PF01569">
    <property type="entry name" value="PAP2"/>
    <property type="match status" value="1"/>
</dbReference>
<feature type="transmembrane region" description="Helical" evidence="1">
    <location>
        <begin position="207"/>
        <end position="227"/>
    </location>
</feature>
<feature type="transmembrane region" description="Helical" evidence="1">
    <location>
        <begin position="62"/>
        <end position="86"/>
    </location>
</feature>
<evidence type="ECO:0000313" key="3">
    <source>
        <dbReference type="EMBL" id="PKF70913.1"/>
    </source>
</evidence>
<sequence>MDNTSRIQARWRWPAFLVLHLLALLLMTSWLAPASRPLWQAANEALFYSLNGSLGHWPLWDWLWALSSLRVFDILVGALMLSMLIHSGWTFRAGETRSALLHFLALLALLLVGRVLFNKLIGYFDWQHASPSVVLAGAYHLSEQFPLLERVFELKDRSSRSFPGDHASVLLLWGLFMACFSRGWKLFAGQLLVVLCMLPRLVAGAHWLVDVAVGGLLLALLAFAWGYCTPLAGRMAAGLEALYQPLLPLLTRLPLVGQWAVLQRH</sequence>
<dbReference type="SMART" id="SM00014">
    <property type="entry name" value="acidPPc"/>
    <property type="match status" value="1"/>
</dbReference>